<dbReference type="NCBIfam" id="TIGR03025">
    <property type="entry name" value="EPS_sugtrans"/>
    <property type="match status" value="1"/>
</dbReference>
<name>A0A3D9Q9W0_9BACL</name>
<dbReference type="EMBL" id="QTTN01000053">
    <property type="protein sequence ID" value="REE57515.1"/>
    <property type="molecule type" value="Genomic_DNA"/>
</dbReference>
<dbReference type="Proteomes" id="UP000256304">
    <property type="component" value="Unassembled WGS sequence"/>
</dbReference>
<organism evidence="9 10">
    <name type="scientific">Paenibacillus taihuensis</name>
    <dbReference type="NCBI Taxonomy" id="1156355"/>
    <lineage>
        <taxon>Bacteria</taxon>
        <taxon>Bacillati</taxon>
        <taxon>Bacillota</taxon>
        <taxon>Bacilli</taxon>
        <taxon>Bacillales</taxon>
        <taxon>Paenibacillaceae</taxon>
        <taxon>Paenibacillus</taxon>
    </lineage>
</organism>
<comment type="caution">
    <text evidence="9">The sequence shown here is derived from an EMBL/GenBank/DDBJ whole genome shotgun (WGS) entry which is preliminary data.</text>
</comment>
<keyword evidence="5 7" id="KW-1133">Transmembrane helix</keyword>
<keyword evidence="6 7" id="KW-0472">Membrane</keyword>
<evidence type="ECO:0000313" key="10">
    <source>
        <dbReference type="Proteomes" id="UP000256304"/>
    </source>
</evidence>
<dbReference type="GO" id="GO:0016780">
    <property type="term" value="F:phosphotransferase activity, for other substituted phosphate groups"/>
    <property type="evidence" value="ECO:0007669"/>
    <property type="project" value="TreeGrafter"/>
</dbReference>
<evidence type="ECO:0000259" key="8">
    <source>
        <dbReference type="Pfam" id="PF02397"/>
    </source>
</evidence>
<keyword evidence="4 7" id="KW-0812">Transmembrane</keyword>
<dbReference type="AlphaFoldDB" id="A0A3D9Q9W0"/>
<dbReference type="PANTHER" id="PTHR30576">
    <property type="entry name" value="COLANIC BIOSYNTHESIS UDP-GLUCOSE LIPID CARRIER TRANSFERASE"/>
    <property type="match status" value="1"/>
</dbReference>
<proteinExistence type="inferred from homology"/>
<comment type="subcellular location">
    <subcellularLocation>
        <location evidence="1">Membrane</location>
        <topology evidence="1">Multi-pass membrane protein</topology>
    </subcellularLocation>
</comment>
<dbReference type="InterPro" id="IPR017475">
    <property type="entry name" value="EPS_sugar_tfrase"/>
</dbReference>
<feature type="domain" description="Bacterial sugar transferase" evidence="8">
    <location>
        <begin position="37"/>
        <end position="216"/>
    </location>
</feature>
<feature type="transmembrane region" description="Helical" evidence="7">
    <location>
        <begin position="42"/>
        <end position="65"/>
    </location>
</feature>
<evidence type="ECO:0000256" key="2">
    <source>
        <dbReference type="ARBA" id="ARBA00006464"/>
    </source>
</evidence>
<dbReference type="GO" id="GO:0016020">
    <property type="term" value="C:membrane"/>
    <property type="evidence" value="ECO:0007669"/>
    <property type="project" value="UniProtKB-SubCell"/>
</dbReference>
<protein>
    <submittedName>
        <fullName evidence="9">Exopolysaccharide biosynthesis polyprenyl glycosylphosphotransferase</fullName>
    </submittedName>
</protein>
<reference evidence="9 10" key="1">
    <citation type="submission" date="2018-08" db="EMBL/GenBank/DDBJ databases">
        <title>Genomic Encyclopedia of Type Strains, Phase III (KMG-III): the genomes of soil and plant-associated and newly described type strains.</title>
        <authorList>
            <person name="Whitman W."/>
        </authorList>
    </citation>
    <scope>NUCLEOTIDE SEQUENCE [LARGE SCALE GENOMIC DNA]</scope>
    <source>
        <strain evidence="9 10">CGMCC 1.10966</strain>
    </source>
</reference>
<accession>A0A3D9Q9W0</accession>
<dbReference type="PANTHER" id="PTHR30576:SF0">
    <property type="entry name" value="UNDECAPRENYL-PHOSPHATE N-ACETYLGALACTOSAMINYL 1-PHOSPHATE TRANSFERASE-RELATED"/>
    <property type="match status" value="1"/>
</dbReference>
<evidence type="ECO:0000256" key="1">
    <source>
        <dbReference type="ARBA" id="ARBA00004141"/>
    </source>
</evidence>
<evidence type="ECO:0000256" key="6">
    <source>
        <dbReference type="ARBA" id="ARBA00023136"/>
    </source>
</evidence>
<gene>
    <name evidence="9" type="ORF">A8990_15325</name>
</gene>
<evidence type="ECO:0000256" key="4">
    <source>
        <dbReference type="ARBA" id="ARBA00022692"/>
    </source>
</evidence>
<evidence type="ECO:0000313" key="9">
    <source>
        <dbReference type="EMBL" id="REE57515.1"/>
    </source>
</evidence>
<evidence type="ECO:0000256" key="3">
    <source>
        <dbReference type="ARBA" id="ARBA00022679"/>
    </source>
</evidence>
<comment type="similarity">
    <text evidence="2">Belongs to the bacterial sugar transferase family.</text>
</comment>
<evidence type="ECO:0000256" key="7">
    <source>
        <dbReference type="SAM" id="Phobius"/>
    </source>
</evidence>
<dbReference type="InterPro" id="IPR003362">
    <property type="entry name" value="Bact_transf"/>
</dbReference>
<keyword evidence="10" id="KW-1185">Reference proteome</keyword>
<dbReference type="Pfam" id="PF02397">
    <property type="entry name" value="Bac_transf"/>
    <property type="match status" value="1"/>
</dbReference>
<sequence length="222" mass="25050">MMTEEAIRNSYQQDAAEPLYSILRAENKRGVYVQYVKRSMDLLLSVIGLIAAAPIIAVFAAAIILESPGSAFYIQERVGLMGRSFKVIKLRSMVKNAEANGFQWATKNDSRVTRVGAFIRKTRIDELPQLLNVIKGEMSIVGPRPERSYFTYQFNSEIPGFVNRLVVKPGLTGWAQVNGGYDITPKQKLELDMHYIQKLSIWFDLLILTKTVRVIFTGEGAR</sequence>
<evidence type="ECO:0000256" key="5">
    <source>
        <dbReference type="ARBA" id="ARBA00022989"/>
    </source>
</evidence>
<keyword evidence="3 9" id="KW-0808">Transferase</keyword>